<dbReference type="InterPro" id="IPR050299">
    <property type="entry name" value="YjjX_NTPase"/>
</dbReference>
<dbReference type="Gene3D" id="3.90.950.10">
    <property type="match status" value="1"/>
</dbReference>
<evidence type="ECO:0000256" key="10">
    <source>
        <dbReference type="ARBA" id="ARBA00048174"/>
    </source>
</evidence>
<keyword evidence="7" id="KW-0546">Nucleotide metabolism</keyword>
<keyword evidence="6" id="KW-0460">Magnesium</keyword>
<evidence type="ECO:0000256" key="4">
    <source>
        <dbReference type="ARBA" id="ARBA00022741"/>
    </source>
</evidence>
<protein>
    <recommendedName>
        <fullName evidence="9">inosine/xanthosine triphosphatase</fullName>
        <ecNumber evidence="9">3.6.1.73</ecNumber>
    </recommendedName>
</protein>
<sequence length="259" mass="26939">MPGAPKGDSDPVTRSSDVPASTPGPKHPPLGGAVPPPLATTATGALTQPPSCERRCRVVVASTTELKLAAVGRIFSRCSVEGVRVSSGVHEQPFGQEEIILGATNRLKAAKASKPGADYYVSMENGLSRAFVPSGGLGQDASTLLEEKHFDVGWVVLERADGARASVPSAGVELPAADVAVAREAGFGKKTVSSVIGQRVGLLDPENPHAWLTAGRRDRGALLGEAIAVALGQLERVSRGQPFPERSLPETMPRNTVKS</sequence>
<keyword evidence="3" id="KW-0479">Metal-binding</keyword>
<feature type="compositionally biased region" description="Low complexity" evidence="12">
    <location>
        <begin position="29"/>
        <end position="48"/>
    </location>
</feature>
<keyword evidence="5" id="KW-0378">Hydrolase</keyword>
<gene>
    <name evidence="14" type="ORF">NSCI0253_LOCUS7464</name>
</gene>
<dbReference type="GO" id="GO:0000166">
    <property type="term" value="F:nucleotide binding"/>
    <property type="evidence" value="ECO:0007669"/>
    <property type="project" value="UniProtKB-KW"/>
</dbReference>
<keyword evidence="4" id="KW-0547">Nucleotide-binding</keyword>
<dbReference type="AlphaFoldDB" id="A0A7S1EZA5"/>
<evidence type="ECO:0000256" key="3">
    <source>
        <dbReference type="ARBA" id="ARBA00022723"/>
    </source>
</evidence>
<evidence type="ECO:0000256" key="7">
    <source>
        <dbReference type="ARBA" id="ARBA00023080"/>
    </source>
</evidence>
<evidence type="ECO:0000256" key="5">
    <source>
        <dbReference type="ARBA" id="ARBA00022801"/>
    </source>
</evidence>
<feature type="domain" description="Non-canonical purine NTP phosphatase/PRRC1" evidence="13">
    <location>
        <begin position="62"/>
        <end position="233"/>
    </location>
</feature>
<comment type="catalytic activity">
    <reaction evidence="10">
        <text>ITP + H2O = IDP + phosphate + H(+)</text>
        <dbReference type="Rhea" id="RHEA:28330"/>
        <dbReference type="ChEBI" id="CHEBI:15377"/>
        <dbReference type="ChEBI" id="CHEBI:15378"/>
        <dbReference type="ChEBI" id="CHEBI:43474"/>
        <dbReference type="ChEBI" id="CHEBI:58280"/>
        <dbReference type="ChEBI" id="CHEBI:61402"/>
        <dbReference type="EC" id="3.6.1.73"/>
    </reaction>
</comment>
<name>A0A7S1EZA5_NOCSC</name>
<accession>A0A7S1EZA5</accession>
<proteinExistence type="predicted"/>
<evidence type="ECO:0000256" key="11">
    <source>
        <dbReference type="ARBA" id="ARBA00048781"/>
    </source>
</evidence>
<evidence type="ECO:0000256" key="2">
    <source>
        <dbReference type="ARBA" id="ARBA00001946"/>
    </source>
</evidence>
<dbReference type="GO" id="GO:0009117">
    <property type="term" value="P:nucleotide metabolic process"/>
    <property type="evidence" value="ECO:0007669"/>
    <property type="project" value="UniProtKB-KW"/>
</dbReference>
<dbReference type="Pfam" id="PF01931">
    <property type="entry name" value="NTPase_I-T"/>
    <property type="match status" value="1"/>
</dbReference>
<comment type="cofactor">
    <cofactor evidence="1">
        <name>Mn(2+)</name>
        <dbReference type="ChEBI" id="CHEBI:29035"/>
    </cofactor>
</comment>
<dbReference type="PANTHER" id="PTHR34699:SF2">
    <property type="entry name" value="NON-CANONICAL PURINE NTP PHOSPHATASE_PRRC1 DOMAIN-CONTAINING PROTEIN"/>
    <property type="match status" value="1"/>
</dbReference>
<dbReference type="EMBL" id="HBFQ01010703">
    <property type="protein sequence ID" value="CAD8833116.1"/>
    <property type="molecule type" value="Transcribed_RNA"/>
</dbReference>
<comment type="cofactor">
    <cofactor evidence="2">
        <name>Mg(2+)</name>
        <dbReference type="ChEBI" id="CHEBI:18420"/>
    </cofactor>
</comment>
<dbReference type="SUPFAM" id="SSF52972">
    <property type="entry name" value="ITPase-like"/>
    <property type="match status" value="1"/>
</dbReference>
<dbReference type="PANTHER" id="PTHR34699">
    <property type="match status" value="1"/>
</dbReference>
<evidence type="ECO:0000256" key="12">
    <source>
        <dbReference type="SAM" id="MobiDB-lite"/>
    </source>
</evidence>
<evidence type="ECO:0000259" key="13">
    <source>
        <dbReference type="Pfam" id="PF01931"/>
    </source>
</evidence>
<organism evidence="14">
    <name type="scientific">Noctiluca scintillans</name>
    <name type="common">Sea sparkle</name>
    <name type="synonym">Red tide dinoflagellate</name>
    <dbReference type="NCBI Taxonomy" id="2966"/>
    <lineage>
        <taxon>Eukaryota</taxon>
        <taxon>Sar</taxon>
        <taxon>Alveolata</taxon>
        <taxon>Dinophyceae</taxon>
        <taxon>Noctilucales</taxon>
        <taxon>Noctilucaceae</taxon>
        <taxon>Noctiluca</taxon>
    </lineage>
</organism>
<comment type="catalytic activity">
    <reaction evidence="11">
        <text>XTP + H2O = XDP + phosphate + H(+)</text>
        <dbReference type="Rhea" id="RHEA:28406"/>
        <dbReference type="ChEBI" id="CHEBI:15377"/>
        <dbReference type="ChEBI" id="CHEBI:15378"/>
        <dbReference type="ChEBI" id="CHEBI:43474"/>
        <dbReference type="ChEBI" id="CHEBI:59884"/>
        <dbReference type="ChEBI" id="CHEBI:61314"/>
        <dbReference type="EC" id="3.6.1.73"/>
    </reaction>
</comment>
<dbReference type="GO" id="GO:0046872">
    <property type="term" value="F:metal ion binding"/>
    <property type="evidence" value="ECO:0007669"/>
    <property type="project" value="UniProtKB-KW"/>
</dbReference>
<evidence type="ECO:0000256" key="9">
    <source>
        <dbReference type="ARBA" id="ARBA00038901"/>
    </source>
</evidence>
<dbReference type="GO" id="GO:0006772">
    <property type="term" value="P:thiamine metabolic process"/>
    <property type="evidence" value="ECO:0007669"/>
    <property type="project" value="TreeGrafter"/>
</dbReference>
<reference evidence="14" key="1">
    <citation type="submission" date="2021-01" db="EMBL/GenBank/DDBJ databases">
        <authorList>
            <person name="Corre E."/>
            <person name="Pelletier E."/>
            <person name="Niang G."/>
            <person name="Scheremetjew M."/>
            <person name="Finn R."/>
            <person name="Kale V."/>
            <person name="Holt S."/>
            <person name="Cochrane G."/>
            <person name="Meng A."/>
            <person name="Brown T."/>
            <person name="Cohen L."/>
        </authorList>
    </citation>
    <scope>NUCLEOTIDE SEQUENCE</scope>
</reference>
<feature type="region of interest" description="Disordered" evidence="12">
    <location>
        <begin position="240"/>
        <end position="259"/>
    </location>
</feature>
<evidence type="ECO:0000313" key="14">
    <source>
        <dbReference type="EMBL" id="CAD8833116.1"/>
    </source>
</evidence>
<evidence type="ECO:0000256" key="6">
    <source>
        <dbReference type="ARBA" id="ARBA00022842"/>
    </source>
</evidence>
<dbReference type="GO" id="GO:0103023">
    <property type="term" value="F:ITPase activity"/>
    <property type="evidence" value="ECO:0007669"/>
    <property type="project" value="UniProtKB-EC"/>
</dbReference>
<evidence type="ECO:0000256" key="8">
    <source>
        <dbReference type="ARBA" id="ARBA00023211"/>
    </source>
</evidence>
<dbReference type="EC" id="3.6.1.73" evidence="9"/>
<feature type="region of interest" description="Disordered" evidence="12">
    <location>
        <begin position="1"/>
        <end position="48"/>
    </location>
</feature>
<keyword evidence="8" id="KW-0464">Manganese</keyword>
<dbReference type="InterPro" id="IPR029001">
    <property type="entry name" value="ITPase-like_fam"/>
</dbReference>
<dbReference type="InterPro" id="IPR026533">
    <property type="entry name" value="NTPase/PRRC1"/>
</dbReference>
<evidence type="ECO:0000256" key="1">
    <source>
        <dbReference type="ARBA" id="ARBA00001936"/>
    </source>
</evidence>